<feature type="non-terminal residue" evidence="3">
    <location>
        <position position="173"/>
    </location>
</feature>
<feature type="chain" id="PRO_5012926751" description="Apple domain-containing protein" evidence="1">
    <location>
        <begin position="16"/>
        <end position="173"/>
    </location>
</feature>
<keyword evidence="1" id="KW-0732">Signal</keyword>
<evidence type="ECO:0000313" key="4">
    <source>
        <dbReference type="Proteomes" id="UP000035740"/>
    </source>
</evidence>
<feature type="domain" description="Apple" evidence="2">
    <location>
        <begin position="42"/>
        <end position="70"/>
    </location>
</feature>
<dbReference type="Gramene" id="KMS65523">
    <property type="protein sequence ID" value="KMS65523"/>
    <property type="gene ID" value="BVRB_035120"/>
</dbReference>
<proteinExistence type="predicted"/>
<evidence type="ECO:0000313" key="3">
    <source>
        <dbReference type="EMBL" id="KMS65523.1"/>
    </source>
</evidence>
<dbReference type="InterPro" id="IPR003609">
    <property type="entry name" value="Pan_app"/>
</dbReference>
<name>A0A0J7YQW3_BETVV</name>
<evidence type="ECO:0000259" key="2">
    <source>
        <dbReference type="Pfam" id="PF14295"/>
    </source>
</evidence>
<reference evidence="3 4" key="1">
    <citation type="journal article" date="2014" name="Nature">
        <title>The genome of the recently domesticated crop plant sugar beet (Beta vulgaris).</title>
        <authorList>
            <person name="Dohm J.C."/>
            <person name="Minoche A.E."/>
            <person name="Holtgrawe D."/>
            <person name="Capella-Gutierrez S."/>
            <person name="Zakrzewski F."/>
            <person name="Tafer H."/>
            <person name="Rupp O."/>
            <person name="Sorensen T.R."/>
            <person name="Stracke R."/>
            <person name="Reinhardt R."/>
            <person name="Goesmann A."/>
            <person name="Kraft T."/>
            <person name="Schulz B."/>
            <person name="Stadler P.F."/>
            <person name="Schmidt T."/>
            <person name="Gabaldon T."/>
            <person name="Lehrach H."/>
            <person name="Weisshaar B."/>
            <person name="Himmelbauer H."/>
        </authorList>
    </citation>
    <scope>NUCLEOTIDE SEQUENCE [LARGE SCALE GENOMIC DNA]</scope>
    <source>
        <tissue evidence="3">Taproot</tissue>
    </source>
</reference>
<dbReference type="EMBL" id="KQ107436">
    <property type="protein sequence ID" value="KMS65523.1"/>
    <property type="molecule type" value="Genomic_DNA"/>
</dbReference>
<gene>
    <name evidence="3" type="ORF">BVRB_035120</name>
</gene>
<feature type="domain" description="Apple" evidence="2">
    <location>
        <begin position="144"/>
        <end position="164"/>
    </location>
</feature>
<evidence type="ECO:0000256" key="1">
    <source>
        <dbReference type="SAM" id="SignalP"/>
    </source>
</evidence>
<organism evidence="3 4">
    <name type="scientific">Beta vulgaris subsp. vulgaris</name>
    <name type="common">Beet</name>
    <dbReference type="NCBI Taxonomy" id="3555"/>
    <lineage>
        <taxon>Eukaryota</taxon>
        <taxon>Viridiplantae</taxon>
        <taxon>Streptophyta</taxon>
        <taxon>Embryophyta</taxon>
        <taxon>Tracheophyta</taxon>
        <taxon>Spermatophyta</taxon>
        <taxon>Magnoliopsida</taxon>
        <taxon>eudicotyledons</taxon>
        <taxon>Gunneridae</taxon>
        <taxon>Pentapetalae</taxon>
        <taxon>Caryophyllales</taxon>
        <taxon>Chenopodiaceae</taxon>
        <taxon>Betoideae</taxon>
        <taxon>Beta</taxon>
    </lineage>
</organism>
<sequence>MLVFLLLALPVVCAADIPDGYTLVGTDVEINTFEYLGQHLPPVQTLADCASRCNEDSLCVALSYAPTGHCTRWYIRRCQTASVVPAPGNVVLDRNAPVTISPEYTIVSNASCVRYVHGNSIDSYDGQVRATFNLTYYYEMIDFQKGCKARCKQDKFCQSWTIDHQFDESHTNE</sequence>
<dbReference type="Proteomes" id="UP000035740">
    <property type="component" value="Unassembled WGS sequence"/>
</dbReference>
<feature type="signal peptide" evidence="1">
    <location>
        <begin position="1"/>
        <end position="15"/>
    </location>
</feature>
<dbReference type="Pfam" id="PF14295">
    <property type="entry name" value="PAN_4"/>
    <property type="match status" value="2"/>
</dbReference>
<protein>
    <recommendedName>
        <fullName evidence="2">Apple domain-containing protein</fullName>
    </recommendedName>
</protein>
<accession>A0A0J7YQW3</accession>
<dbReference type="AlphaFoldDB" id="A0A0J7YQW3"/>
<keyword evidence="4" id="KW-1185">Reference proteome</keyword>